<proteinExistence type="predicted"/>
<evidence type="ECO:0000313" key="2">
    <source>
        <dbReference type="EMBL" id="EDQ86532.1"/>
    </source>
</evidence>
<evidence type="ECO:0000256" key="1">
    <source>
        <dbReference type="SAM" id="MobiDB-lite"/>
    </source>
</evidence>
<sequence>MADCAATAPQLAWTWLEAATEDVELGTTPPLAKRPFREPTALAQGLQRGGQAWAEQCAEAIALVLHLALQNPEEHGHRMAHVERVLTHLDRAVRARPALQDTVAQLHRRLLHCQPYALRCLQRTQHEAPHQAHLALALLSPPQPLPQLAEDQVTSLTLAAGNWLDDISPEQLQHLVLLWIRGDVAALQRRHAALFGPILLDDTAQRLRHLAPALAPALKQAPPESPEQASSPRHRWIVQQCLWALDNDQINALSRALSLLLFALEPSLAEMQLRGLIRTHVATRSAIVRLARALELAVPDLASSHIKICRQALENFDTHVYLQFKDFRALAVSRFRDLEERETAAGFLQRLLQELAEAPDVLPQFAFSLARFNRQLYKQTLLPMILRSARREAASGSEQGHLLNLLVDHLRRHKLVDAAAVLLAQSPRSSPRRARSTGASRDVATDSGSTQASTGVDECEGNEASPPPPPDVTPESFQLGTSLVHQAQTRCLRYIARMGLDQYAVLEALAQGQAKCTQHARDTQDLPSAQWWFELSSRCPLFQPSIAIPVALNLDRLSLEQAQAAGLMQASNLLQAHPPVVVRTSWTSRQAEGYALVFLLHVATAPAGGYEWATKPAHHIDTLARMFCMLAFNVARGRWSEPLFNVLKLLPTVALVRLRALTLCPQMLKLCAHRCSESLPLTQQRHILQRMLHLLRADAPTAPSTVPPAVTSPPRP</sequence>
<dbReference type="InParanoid" id="A9V7K6"/>
<evidence type="ECO:0000313" key="3">
    <source>
        <dbReference type="Proteomes" id="UP000001357"/>
    </source>
</evidence>
<accession>A9V7K6</accession>
<dbReference type="Proteomes" id="UP000001357">
    <property type="component" value="Unassembled WGS sequence"/>
</dbReference>
<name>A9V7K6_MONBE</name>
<keyword evidence="3" id="KW-1185">Reference proteome</keyword>
<protein>
    <submittedName>
        <fullName evidence="2">Uncharacterized protein</fullName>
    </submittedName>
</protein>
<dbReference type="RefSeq" id="XP_001748645.1">
    <property type="nucleotide sequence ID" value="XM_001748593.1"/>
</dbReference>
<gene>
    <name evidence="2" type="ORF">MONBRDRAFT_10902</name>
</gene>
<feature type="region of interest" description="Disordered" evidence="1">
    <location>
        <begin position="427"/>
        <end position="477"/>
    </location>
</feature>
<dbReference type="EMBL" id="CH991565">
    <property type="protein sequence ID" value="EDQ86532.1"/>
    <property type="molecule type" value="Genomic_DNA"/>
</dbReference>
<reference evidence="2 3" key="1">
    <citation type="journal article" date="2008" name="Nature">
        <title>The genome of the choanoflagellate Monosiga brevicollis and the origin of metazoans.</title>
        <authorList>
            <consortium name="JGI Sequencing"/>
            <person name="King N."/>
            <person name="Westbrook M.J."/>
            <person name="Young S.L."/>
            <person name="Kuo A."/>
            <person name="Abedin M."/>
            <person name="Chapman J."/>
            <person name="Fairclough S."/>
            <person name="Hellsten U."/>
            <person name="Isogai Y."/>
            <person name="Letunic I."/>
            <person name="Marr M."/>
            <person name="Pincus D."/>
            <person name="Putnam N."/>
            <person name="Rokas A."/>
            <person name="Wright K.J."/>
            <person name="Zuzow R."/>
            <person name="Dirks W."/>
            <person name="Good M."/>
            <person name="Goodstein D."/>
            <person name="Lemons D."/>
            <person name="Li W."/>
            <person name="Lyons J.B."/>
            <person name="Morris A."/>
            <person name="Nichols S."/>
            <person name="Richter D.J."/>
            <person name="Salamov A."/>
            <person name="Bork P."/>
            <person name="Lim W.A."/>
            <person name="Manning G."/>
            <person name="Miller W.T."/>
            <person name="McGinnis W."/>
            <person name="Shapiro H."/>
            <person name="Tjian R."/>
            <person name="Grigoriev I.V."/>
            <person name="Rokhsar D."/>
        </authorList>
    </citation>
    <scope>NUCLEOTIDE SEQUENCE [LARGE SCALE GENOMIC DNA]</scope>
    <source>
        <strain evidence="3">MX1 / ATCC 50154</strain>
    </source>
</reference>
<dbReference type="GeneID" id="5893942"/>
<organism evidence="2 3">
    <name type="scientific">Monosiga brevicollis</name>
    <name type="common">Choanoflagellate</name>
    <dbReference type="NCBI Taxonomy" id="81824"/>
    <lineage>
        <taxon>Eukaryota</taxon>
        <taxon>Choanoflagellata</taxon>
        <taxon>Craspedida</taxon>
        <taxon>Salpingoecidae</taxon>
        <taxon>Monosiga</taxon>
    </lineage>
</organism>
<dbReference type="AlphaFoldDB" id="A9V7K6"/>
<dbReference type="KEGG" id="mbr:MONBRDRAFT_10902"/>